<keyword evidence="3" id="KW-1185">Reference proteome</keyword>
<dbReference type="Proteomes" id="UP000775547">
    <property type="component" value="Unassembled WGS sequence"/>
</dbReference>
<feature type="region of interest" description="Disordered" evidence="1">
    <location>
        <begin position="169"/>
        <end position="191"/>
    </location>
</feature>
<protein>
    <submittedName>
        <fullName evidence="2">Uncharacterized protein</fullName>
    </submittedName>
</protein>
<sequence>MRKLLGNLVCELFGPDRRAARDITRWDASLYLKRSKAHYQMRVTALTTKKWSDKEIFSLVDENPRLPGTDDMLVLIAPDTAVKRCWDFDATVAESLSMQLVYSQTRIPIPRAHRVIRHVHGGGDAYLVMDYIPNSRCLQTAWKGLSMWAKLRVIRGYLRQLRRVASPFDRKTRSSGAPASSLQRSSVPQLY</sequence>
<evidence type="ECO:0000313" key="2">
    <source>
        <dbReference type="EMBL" id="KAG5643873.1"/>
    </source>
</evidence>
<dbReference type="OrthoDB" id="8300194at2759"/>
<gene>
    <name evidence="2" type="ORF">DXG03_009503</name>
</gene>
<reference evidence="2" key="1">
    <citation type="submission" date="2020-07" db="EMBL/GenBank/DDBJ databases">
        <authorList>
            <person name="Nieuwenhuis M."/>
            <person name="Van De Peppel L.J.J."/>
        </authorList>
    </citation>
    <scope>NUCLEOTIDE SEQUENCE</scope>
    <source>
        <strain evidence="2">AP01</strain>
        <tissue evidence="2">Mycelium</tissue>
    </source>
</reference>
<dbReference type="AlphaFoldDB" id="A0A9P7KAX5"/>
<feature type="compositionally biased region" description="Polar residues" evidence="1">
    <location>
        <begin position="174"/>
        <end position="191"/>
    </location>
</feature>
<name>A0A9P7KAX5_9AGAR</name>
<comment type="caution">
    <text evidence="2">The sequence shown here is derived from an EMBL/GenBank/DDBJ whole genome shotgun (WGS) entry which is preliminary data.</text>
</comment>
<evidence type="ECO:0000313" key="3">
    <source>
        <dbReference type="Proteomes" id="UP000775547"/>
    </source>
</evidence>
<proteinExistence type="predicted"/>
<reference evidence="2" key="2">
    <citation type="submission" date="2021-10" db="EMBL/GenBank/DDBJ databases">
        <title>Phylogenomics reveals ancestral predisposition of the termite-cultivated fungus Termitomyces towards a domesticated lifestyle.</title>
        <authorList>
            <person name="Auxier B."/>
            <person name="Grum-Grzhimaylo A."/>
            <person name="Cardenas M.E."/>
            <person name="Lodge J.D."/>
            <person name="Laessoe T."/>
            <person name="Pedersen O."/>
            <person name="Smith M.E."/>
            <person name="Kuyper T.W."/>
            <person name="Franco-Molano E.A."/>
            <person name="Baroni T.J."/>
            <person name="Aanen D.K."/>
        </authorList>
    </citation>
    <scope>NUCLEOTIDE SEQUENCE</scope>
    <source>
        <strain evidence="2">AP01</strain>
        <tissue evidence="2">Mycelium</tissue>
    </source>
</reference>
<dbReference type="EMBL" id="JABCKV010000091">
    <property type="protein sequence ID" value="KAG5643873.1"/>
    <property type="molecule type" value="Genomic_DNA"/>
</dbReference>
<organism evidence="2 3">
    <name type="scientific">Asterophora parasitica</name>
    <dbReference type="NCBI Taxonomy" id="117018"/>
    <lineage>
        <taxon>Eukaryota</taxon>
        <taxon>Fungi</taxon>
        <taxon>Dikarya</taxon>
        <taxon>Basidiomycota</taxon>
        <taxon>Agaricomycotina</taxon>
        <taxon>Agaricomycetes</taxon>
        <taxon>Agaricomycetidae</taxon>
        <taxon>Agaricales</taxon>
        <taxon>Tricholomatineae</taxon>
        <taxon>Lyophyllaceae</taxon>
        <taxon>Asterophora</taxon>
    </lineage>
</organism>
<evidence type="ECO:0000256" key="1">
    <source>
        <dbReference type="SAM" id="MobiDB-lite"/>
    </source>
</evidence>
<accession>A0A9P7KAX5</accession>